<evidence type="ECO:0000313" key="2">
    <source>
        <dbReference type="EMBL" id="KAF0708899.1"/>
    </source>
</evidence>
<dbReference type="InterPro" id="IPR048367">
    <property type="entry name" value="TNP-like_RNaseH_C"/>
</dbReference>
<dbReference type="Pfam" id="PF21789">
    <property type="entry name" value="TNP-like_RNaseH_C"/>
    <property type="match status" value="1"/>
</dbReference>
<dbReference type="Proteomes" id="UP000478052">
    <property type="component" value="Unassembled WGS sequence"/>
</dbReference>
<comment type="caution">
    <text evidence="2">The sequence shown here is derived from an EMBL/GenBank/DDBJ whole genome shotgun (WGS) entry which is preliminary data.</text>
</comment>
<feature type="domain" description="Transposable element P transposase-like RNase H C-terminal" evidence="1">
    <location>
        <begin position="1"/>
        <end position="18"/>
    </location>
</feature>
<gene>
    <name evidence="2" type="ORF">FWK35_00024388</name>
</gene>
<sequence length="139" mass="15802">MGGHNSNPTAKQFRAAYRKIVIRTNDVQSFNTGNCIPLEHIYILHYSSSDPVKVINCSITNSECDSNTDVDSPVDSFIHDHSYIVGQNTYQFIEFSKEVIIYISGFVVHKLSSIIKCEIYVSSLFSYNKQDFLNSLQLH</sequence>
<evidence type="ECO:0000259" key="1">
    <source>
        <dbReference type="Pfam" id="PF21789"/>
    </source>
</evidence>
<organism evidence="2 3">
    <name type="scientific">Aphis craccivora</name>
    <name type="common">Cowpea aphid</name>
    <dbReference type="NCBI Taxonomy" id="307492"/>
    <lineage>
        <taxon>Eukaryota</taxon>
        <taxon>Metazoa</taxon>
        <taxon>Ecdysozoa</taxon>
        <taxon>Arthropoda</taxon>
        <taxon>Hexapoda</taxon>
        <taxon>Insecta</taxon>
        <taxon>Pterygota</taxon>
        <taxon>Neoptera</taxon>
        <taxon>Paraneoptera</taxon>
        <taxon>Hemiptera</taxon>
        <taxon>Sternorrhyncha</taxon>
        <taxon>Aphidomorpha</taxon>
        <taxon>Aphidoidea</taxon>
        <taxon>Aphididae</taxon>
        <taxon>Aphidini</taxon>
        <taxon>Aphis</taxon>
        <taxon>Aphis</taxon>
    </lineage>
</organism>
<dbReference type="EMBL" id="VUJU01012056">
    <property type="protein sequence ID" value="KAF0708899.1"/>
    <property type="molecule type" value="Genomic_DNA"/>
</dbReference>
<name>A0A6G0VV09_APHCR</name>
<reference evidence="2 3" key="1">
    <citation type="submission" date="2019-08" db="EMBL/GenBank/DDBJ databases">
        <title>Whole genome of Aphis craccivora.</title>
        <authorList>
            <person name="Voronova N.V."/>
            <person name="Shulinski R.S."/>
            <person name="Bandarenka Y.V."/>
            <person name="Zhorov D.G."/>
            <person name="Warner D."/>
        </authorList>
    </citation>
    <scope>NUCLEOTIDE SEQUENCE [LARGE SCALE GENOMIC DNA]</scope>
    <source>
        <strain evidence="2">180601</strain>
        <tissue evidence="2">Whole Body</tissue>
    </source>
</reference>
<dbReference type="AlphaFoldDB" id="A0A6G0VV09"/>
<keyword evidence="3" id="KW-1185">Reference proteome</keyword>
<accession>A0A6G0VV09</accession>
<dbReference type="OrthoDB" id="6621548at2759"/>
<proteinExistence type="predicted"/>
<evidence type="ECO:0000313" key="3">
    <source>
        <dbReference type="Proteomes" id="UP000478052"/>
    </source>
</evidence>
<protein>
    <submittedName>
        <fullName evidence="2">THAP domain-containing protein 9</fullName>
    </submittedName>
</protein>